<dbReference type="Gene3D" id="3.10.20.280">
    <property type="entry name" value="RnfH-like"/>
    <property type="match status" value="1"/>
</dbReference>
<dbReference type="RefSeq" id="WP_109862343.1">
    <property type="nucleotide sequence ID" value="NZ_JBHRTS010000002.1"/>
</dbReference>
<evidence type="ECO:0000256" key="2">
    <source>
        <dbReference type="HAMAP-Rule" id="MF_00460"/>
    </source>
</evidence>
<accession>A0ABV7J9H2</accession>
<gene>
    <name evidence="3" type="ORF">ACFODZ_04720</name>
</gene>
<dbReference type="EMBL" id="JBHRTS010000002">
    <property type="protein sequence ID" value="MFC3193544.1"/>
    <property type="molecule type" value="Genomic_DNA"/>
</dbReference>
<organism evidence="3 4">
    <name type="scientific">Marinicella sediminis</name>
    <dbReference type="NCBI Taxonomy" id="1792834"/>
    <lineage>
        <taxon>Bacteria</taxon>
        <taxon>Pseudomonadati</taxon>
        <taxon>Pseudomonadota</taxon>
        <taxon>Gammaproteobacteria</taxon>
        <taxon>Lysobacterales</taxon>
        <taxon>Marinicellaceae</taxon>
        <taxon>Marinicella</taxon>
    </lineage>
</organism>
<keyword evidence="4" id="KW-1185">Reference proteome</keyword>
<dbReference type="Pfam" id="PF03658">
    <property type="entry name" value="Ub-RnfH"/>
    <property type="match status" value="1"/>
</dbReference>
<dbReference type="PANTHER" id="PTHR37483:SF1">
    <property type="entry name" value="UPF0125 PROTEIN RATB"/>
    <property type="match status" value="1"/>
</dbReference>
<dbReference type="InterPro" id="IPR005346">
    <property type="entry name" value="RnfH"/>
</dbReference>
<comment type="caution">
    <text evidence="3">The sequence shown here is derived from an EMBL/GenBank/DDBJ whole genome shotgun (WGS) entry which is preliminary data.</text>
</comment>
<protein>
    <recommendedName>
        <fullName evidence="2">UPF0125 protein ACFODZ_04720</fullName>
    </recommendedName>
</protein>
<dbReference type="InterPro" id="IPR016155">
    <property type="entry name" value="Mopterin_synth/thiamin_S_b"/>
</dbReference>
<evidence type="ECO:0000256" key="1">
    <source>
        <dbReference type="ARBA" id="ARBA00010645"/>
    </source>
</evidence>
<name>A0ABV7J9H2_9GAMM</name>
<evidence type="ECO:0000313" key="4">
    <source>
        <dbReference type="Proteomes" id="UP001595533"/>
    </source>
</evidence>
<dbReference type="SUPFAM" id="SSF54285">
    <property type="entry name" value="MoaD/ThiS"/>
    <property type="match status" value="1"/>
</dbReference>
<dbReference type="Proteomes" id="UP001595533">
    <property type="component" value="Unassembled WGS sequence"/>
</dbReference>
<dbReference type="InterPro" id="IPR037021">
    <property type="entry name" value="RnfH_sf"/>
</dbReference>
<dbReference type="HAMAP" id="MF_00460">
    <property type="entry name" value="UPF0125_RnfH"/>
    <property type="match status" value="1"/>
</dbReference>
<dbReference type="PANTHER" id="PTHR37483">
    <property type="entry name" value="UPF0125 PROTEIN RATB"/>
    <property type="match status" value="1"/>
</dbReference>
<sequence>MLKVEVIYATLEEQKLFLVHLPKPATIQQSIEASGVLQHHPEIDLAKMKVGVFSQVKSLDHQLRDGDRVEIYRPLIADPKEVRRQRALQNK</sequence>
<evidence type="ECO:0000313" key="3">
    <source>
        <dbReference type="EMBL" id="MFC3193544.1"/>
    </source>
</evidence>
<dbReference type="NCBIfam" id="NF002490">
    <property type="entry name" value="PRK01777.1"/>
    <property type="match status" value="1"/>
</dbReference>
<proteinExistence type="inferred from homology"/>
<comment type="similarity">
    <text evidence="1 2">Belongs to the UPF0125 (RnfH) family.</text>
</comment>
<reference evidence="4" key="1">
    <citation type="journal article" date="2019" name="Int. J. Syst. Evol. Microbiol.">
        <title>The Global Catalogue of Microorganisms (GCM) 10K type strain sequencing project: providing services to taxonomists for standard genome sequencing and annotation.</title>
        <authorList>
            <consortium name="The Broad Institute Genomics Platform"/>
            <consortium name="The Broad Institute Genome Sequencing Center for Infectious Disease"/>
            <person name="Wu L."/>
            <person name="Ma J."/>
        </authorList>
    </citation>
    <scope>NUCLEOTIDE SEQUENCE [LARGE SCALE GENOMIC DNA]</scope>
    <source>
        <strain evidence="4">KCTC 42953</strain>
    </source>
</reference>